<comment type="similarity">
    <text evidence="3">Belongs to the long-chain O-acyltransferase family.</text>
</comment>
<dbReference type="SUPFAM" id="SSF52777">
    <property type="entry name" value="CoA-dependent acyltransferases"/>
    <property type="match status" value="1"/>
</dbReference>
<dbReference type="Pfam" id="PF03007">
    <property type="entry name" value="WS_DGAT_cat"/>
    <property type="match status" value="1"/>
</dbReference>
<evidence type="ECO:0000256" key="8">
    <source>
        <dbReference type="ARBA" id="ARBA00023098"/>
    </source>
</evidence>
<gene>
    <name evidence="13" type="ORF">GOOTI_239_00290</name>
</gene>
<feature type="domain" description="O-acyltransferase WSD1-like N-terminal" evidence="11">
    <location>
        <begin position="11"/>
        <end position="290"/>
    </location>
</feature>
<dbReference type="RefSeq" id="WP_007240944.1">
    <property type="nucleotide sequence ID" value="NZ_BAFB01000239.1"/>
</dbReference>
<dbReference type="UniPathway" id="UPA00282"/>
<dbReference type="PANTHER" id="PTHR31650:SF1">
    <property type="entry name" value="WAX ESTER SYNTHASE_DIACYLGLYCEROL ACYLTRANSFERASE 4-RELATED"/>
    <property type="match status" value="1"/>
</dbReference>
<keyword evidence="9" id="KW-0012">Acyltransferase</keyword>
<comment type="catalytic activity">
    <reaction evidence="10">
        <text>an acyl-CoA + a 1,2-diacyl-sn-glycerol = a triacyl-sn-glycerol + CoA</text>
        <dbReference type="Rhea" id="RHEA:10868"/>
        <dbReference type="ChEBI" id="CHEBI:17815"/>
        <dbReference type="ChEBI" id="CHEBI:57287"/>
        <dbReference type="ChEBI" id="CHEBI:58342"/>
        <dbReference type="ChEBI" id="CHEBI:64615"/>
        <dbReference type="EC" id="2.3.1.20"/>
    </reaction>
</comment>
<dbReference type="GO" id="GO:0005886">
    <property type="term" value="C:plasma membrane"/>
    <property type="evidence" value="ECO:0007669"/>
    <property type="project" value="TreeGrafter"/>
</dbReference>
<dbReference type="GO" id="GO:0051701">
    <property type="term" value="P:biological process involved in interaction with host"/>
    <property type="evidence" value="ECO:0007669"/>
    <property type="project" value="TreeGrafter"/>
</dbReference>
<evidence type="ECO:0000256" key="4">
    <source>
        <dbReference type="ARBA" id="ARBA00013244"/>
    </source>
</evidence>
<dbReference type="InterPro" id="IPR045034">
    <property type="entry name" value="O-acyltransferase_WSD1-like"/>
</dbReference>
<evidence type="ECO:0000256" key="6">
    <source>
        <dbReference type="ARBA" id="ARBA00022679"/>
    </source>
</evidence>
<dbReference type="Proteomes" id="UP000005038">
    <property type="component" value="Unassembled WGS sequence"/>
</dbReference>
<accession>H5TTH4</accession>
<dbReference type="InterPro" id="IPR004255">
    <property type="entry name" value="O-acyltransferase_WSD1_N"/>
</dbReference>
<evidence type="ECO:0000259" key="12">
    <source>
        <dbReference type="Pfam" id="PF06974"/>
    </source>
</evidence>
<evidence type="ECO:0000313" key="14">
    <source>
        <dbReference type="Proteomes" id="UP000005038"/>
    </source>
</evidence>
<dbReference type="InterPro" id="IPR009721">
    <property type="entry name" value="O-acyltransferase_WSD1_C"/>
</dbReference>
<dbReference type="STRING" id="1108044.GOOTI_239_00290"/>
<comment type="pathway">
    <text evidence="1">Glycerolipid metabolism; triacylglycerol biosynthesis.</text>
</comment>
<dbReference type="EMBL" id="BAFB01000239">
    <property type="protein sequence ID" value="GAB36782.1"/>
    <property type="molecule type" value="Genomic_DNA"/>
</dbReference>
<comment type="pathway">
    <text evidence="2">Lipid metabolism.</text>
</comment>
<dbReference type="GO" id="GO:0001666">
    <property type="term" value="P:response to hypoxia"/>
    <property type="evidence" value="ECO:0007669"/>
    <property type="project" value="TreeGrafter"/>
</dbReference>
<keyword evidence="8" id="KW-0443">Lipid metabolism</keyword>
<keyword evidence="5" id="KW-0444">Lipid biosynthesis</keyword>
<feature type="domain" description="O-acyltransferase WSD1 C-terminal" evidence="12">
    <location>
        <begin position="331"/>
        <end position="466"/>
    </location>
</feature>
<dbReference type="Pfam" id="PF06974">
    <property type="entry name" value="WS_DGAT_C"/>
    <property type="match status" value="1"/>
</dbReference>
<dbReference type="Gene3D" id="3.30.559.10">
    <property type="entry name" value="Chloramphenicol acetyltransferase-like domain"/>
    <property type="match status" value="1"/>
</dbReference>
<dbReference type="InterPro" id="IPR023213">
    <property type="entry name" value="CAT-like_dom_sf"/>
</dbReference>
<evidence type="ECO:0000256" key="2">
    <source>
        <dbReference type="ARBA" id="ARBA00005189"/>
    </source>
</evidence>
<sequence>MISVSDDIVRMSQSDMFTWRMEQNPVLRSTVVVVILLDASPDWERFCATVARAVQVLPAMRRRLVPDRGLAPPRWVDDPDFDVSWHLHHLDAPHPRNLAGVLDVARTAGMTAFDPARPMWEFTLLDGLDTGYGDTHCDDTDSDAPAAAVVMKFHHSLTDGVGAVAIAAEIMDLERAGTPRPPVPETASAARAPSILSTAGWYATTATGLVRGVVRTTSGLGARMLLRPIRALREVAGTSVSVARIVEPVMRTASPVMTERSTRRRFATLDVPVKSLTRAGHAAGGTLNDAFLAGTVLGIRAYHRRHGTDVDHLRVTMPLNLRADDEAAFGGNRITLLRIAIPCDASTPHELIERIHEVIEGWRREPAVPLAEPIAGALNILPSSAVGAMLEHVDFLASDVPGSPVPLYLAGGRITRQYVFGPTIGASFNITLLSYVDDCCLGIDVDVAAVPDIDVLVECLAAGFDEVAGLAR</sequence>
<organism evidence="13 14">
    <name type="scientific">Gordonia otitidis (strain DSM 44809 / CCUG 52243 / JCM 12355 / NBRC 100426 / IFM 10032)</name>
    <dbReference type="NCBI Taxonomy" id="1108044"/>
    <lineage>
        <taxon>Bacteria</taxon>
        <taxon>Bacillati</taxon>
        <taxon>Actinomycetota</taxon>
        <taxon>Actinomycetes</taxon>
        <taxon>Mycobacteriales</taxon>
        <taxon>Gordoniaceae</taxon>
        <taxon>Gordonia</taxon>
    </lineage>
</organism>
<proteinExistence type="inferred from homology"/>
<dbReference type="AlphaFoldDB" id="H5TTH4"/>
<evidence type="ECO:0000256" key="1">
    <source>
        <dbReference type="ARBA" id="ARBA00004771"/>
    </source>
</evidence>
<evidence type="ECO:0000256" key="9">
    <source>
        <dbReference type="ARBA" id="ARBA00023315"/>
    </source>
</evidence>
<keyword evidence="6" id="KW-0808">Transferase</keyword>
<dbReference type="GO" id="GO:0006071">
    <property type="term" value="P:glycerol metabolic process"/>
    <property type="evidence" value="ECO:0007669"/>
    <property type="project" value="UniProtKB-KW"/>
</dbReference>
<evidence type="ECO:0000256" key="7">
    <source>
        <dbReference type="ARBA" id="ARBA00022798"/>
    </source>
</evidence>
<keyword evidence="7" id="KW-0319">Glycerol metabolism</keyword>
<name>H5TTH4_GORO1</name>
<dbReference type="PANTHER" id="PTHR31650">
    <property type="entry name" value="O-ACYLTRANSFERASE (WSD1-LIKE) FAMILY PROTEIN"/>
    <property type="match status" value="1"/>
</dbReference>
<dbReference type="GO" id="GO:0019432">
    <property type="term" value="P:triglyceride biosynthetic process"/>
    <property type="evidence" value="ECO:0007669"/>
    <property type="project" value="UniProtKB-UniPathway"/>
</dbReference>
<dbReference type="EC" id="2.3.1.20" evidence="4"/>
<dbReference type="GO" id="GO:0071731">
    <property type="term" value="P:response to nitric oxide"/>
    <property type="evidence" value="ECO:0007669"/>
    <property type="project" value="TreeGrafter"/>
</dbReference>
<comment type="caution">
    <text evidence="13">The sequence shown here is derived from an EMBL/GenBank/DDBJ whole genome shotgun (WGS) entry which is preliminary data.</text>
</comment>
<evidence type="ECO:0000256" key="3">
    <source>
        <dbReference type="ARBA" id="ARBA00009587"/>
    </source>
</evidence>
<evidence type="ECO:0000313" key="13">
    <source>
        <dbReference type="EMBL" id="GAB36782.1"/>
    </source>
</evidence>
<evidence type="ECO:0000256" key="10">
    <source>
        <dbReference type="ARBA" id="ARBA00048109"/>
    </source>
</evidence>
<evidence type="ECO:0000259" key="11">
    <source>
        <dbReference type="Pfam" id="PF03007"/>
    </source>
</evidence>
<evidence type="ECO:0000256" key="5">
    <source>
        <dbReference type="ARBA" id="ARBA00022516"/>
    </source>
</evidence>
<dbReference type="GO" id="GO:0004144">
    <property type="term" value="F:diacylglycerol O-acyltransferase activity"/>
    <property type="evidence" value="ECO:0007669"/>
    <property type="project" value="UniProtKB-EC"/>
</dbReference>
<keyword evidence="14" id="KW-1185">Reference proteome</keyword>
<reference evidence="13" key="1">
    <citation type="submission" date="2012-02" db="EMBL/GenBank/DDBJ databases">
        <title>Whole genome shotgun sequence of Gordonia otitidis NBRC 100426.</title>
        <authorList>
            <person name="Yoshida I."/>
            <person name="Hosoyama A."/>
            <person name="Tsuchikane K."/>
            <person name="Katsumata H."/>
            <person name="Yamazaki S."/>
            <person name="Fujita N."/>
        </authorList>
    </citation>
    <scope>NUCLEOTIDE SEQUENCE [LARGE SCALE GENOMIC DNA]</scope>
    <source>
        <strain evidence="13">NBRC 100426</strain>
    </source>
</reference>
<protein>
    <recommendedName>
        <fullName evidence="4">diacylglycerol O-acyltransferase</fullName>
        <ecNumber evidence="4">2.3.1.20</ecNumber>
    </recommendedName>
</protein>